<dbReference type="EMBL" id="VSSQ01018375">
    <property type="protein sequence ID" value="MPM61500.1"/>
    <property type="molecule type" value="Genomic_DNA"/>
</dbReference>
<protein>
    <submittedName>
        <fullName evidence="2">Uncharacterized protein</fullName>
    </submittedName>
</protein>
<proteinExistence type="predicted"/>
<organism evidence="2">
    <name type="scientific">bioreactor metagenome</name>
    <dbReference type="NCBI Taxonomy" id="1076179"/>
    <lineage>
        <taxon>unclassified sequences</taxon>
        <taxon>metagenomes</taxon>
        <taxon>ecological metagenomes</taxon>
    </lineage>
</organism>
<accession>A0A645B7R3</accession>
<evidence type="ECO:0000256" key="1">
    <source>
        <dbReference type="SAM" id="MobiDB-lite"/>
    </source>
</evidence>
<reference evidence="2" key="1">
    <citation type="submission" date="2019-08" db="EMBL/GenBank/DDBJ databases">
        <authorList>
            <person name="Kucharzyk K."/>
            <person name="Murdoch R.W."/>
            <person name="Higgins S."/>
            <person name="Loffler F."/>
        </authorList>
    </citation>
    <scope>NUCLEOTIDE SEQUENCE</scope>
</reference>
<feature type="compositionally biased region" description="Low complexity" evidence="1">
    <location>
        <begin position="120"/>
        <end position="136"/>
    </location>
</feature>
<dbReference type="AlphaFoldDB" id="A0A645B7R3"/>
<comment type="caution">
    <text evidence="2">The sequence shown here is derived from an EMBL/GenBank/DDBJ whole genome shotgun (WGS) entry which is preliminary data.</text>
</comment>
<sequence length="136" mass="14526">MLSPQEIRRSQVMVAAPGIVLSDGVSHSTLVTSMVPRPKNESSAKLLYWSIRCIMGIALISAFSPRQAALACAHLPGTSILISARPLCPRTMRLSLDSATRIKSGRISADSFIIASTQDPSTSSSEIEPETQSVKS</sequence>
<evidence type="ECO:0000313" key="2">
    <source>
        <dbReference type="EMBL" id="MPM61500.1"/>
    </source>
</evidence>
<name>A0A645B7R3_9ZZZZ</name>
<gene>
    <name evidence="2" type="ORF">SDC9_108360</name>
</gene>
<feature type="region of interest" description="Disordered" evidence="1">
    <location>
        <begin position="117"/>
        <end position="136"/>
    </location>
</feature>